<gene>
    <name evidence="2" type="ORF">Tci_420879</name>
</gene>
<dbReference type="AlphaFoldDB" id="A0A699HMI4"/>
<dbReference type="InterPro" id="IPR036397">
    <property type="entry name" value="RNaseH_sf"/>
</dbReference>
<accession>A0A699HMI4</accession>
<evidence type="ECO:0000259" key="1">
    <source>
        <dbReference type="Pfam" id="PF17921"/>
    </source>
</evidence>
<reference evidence="2" key="1">
    <citation type="journal article" date="2019" name="Sci. Rep.">
        <title>Draft genome of Tanacetum cinerariifolium, the natural source of mosquito coil.</title>
        <authorList>
            <person name="Yamashiro T."/>
            <person name="Shiraishi A."/>
            <person name="Satake H."/>
            <person name="Nakayama K."/>
        </authorList>
    </citation>
    <scope>NUCLEOTIDE SEQUENCE</scope>
</reference>
<dbReference type="Pfam" id="PF17921">
    <property type="entry name" value="Integrase_H2C2"/>
    <property type="match status" value="1"/>
</dbReference>
<proteinExistence type="predicted"/>
<evidence type="ECO:0000313" key="2">
    <source>
        <dbReference type="EMBL" id="GEY48905.1"/>
    </source>
</evidence>
<dbReference type="EMBL" id="BKCJ010182831">
    <property type="protein sequence ID" value="GEY48905.1"/>
    <property type="molecule type" value="Genomic_DNA"/>
</dbReference>
<organism evidence="2">
    <name type="scientific">Tanacetum cinerariifolium</name>
    <name type="common">Dalmatian daisy</name>
    <name type="synonym">Chrysanthemum cinerariifolium</name>
    <dbReference type="NCBI Taxonomy" id="118510"/>
    <lineage>
        <taxon>Eukaryota</taxon>
        <taxon>Viridiplantae</taxon>
        <taxon>Streptophyta</taxon>
        <taxon>Embryophyta</taxon>
        <taxon>Tracheophyta</taxon>
        <taxon>Spermatophyta</taxon>
        <taxon>Magnoliopsida</taxon>
        <taxon>eudicotyledons</taxon>
        <taxon>Gunneridae</taxon>
        <taxon>Pentapetalae</taxon>
        <taxon>asterids</taxon>
        <taxon>campanulids</taxon>
        <taxon>Asterales</taxon>
        <taxon>Asteraceae</taxon>
        <taxon>Asteroideae</taxon>
        <taxon>Anthemideae</taxon>
        <taxon>Anthemidinae</taxon>
        <taxon>Tanacetum</taxon>
    </lineage>
</organism>
<dbReference type="PANTHER" id="PTHR48475:SF2">
    <property type="entry name" value="RIBONUCLEASE H"/>
    <property type="match status" value="1"/>
</dbReference>
<comment type="caution">
    <text evidence="2">The sequence shown here is derived from an EMBL/GenBank/DDBJ whole genome shotgun (WGS) entry which is preliminary data.</text>
</comment>
<feature type="domain" description="Integrase zinc-binding" evidence="1">
    <location>
        <begin position="12"/>
        <end position="62"/>
    </location>
</feature>
<sequence>MLRRVRLLQANYIIREVHEGECGRHAEARYVVAKIMRQGYYWPSMHRDTNEVADKCDSFQIHAPVPGLSKTRLTFFTSPWPFYQWGLDILWMKAKPLAKTTDKEVQKFVWKNIVCRFGLLKVTLTGNETQLVNDPFKSWCEKWKIKYMNTAVAHPQANRLVERANKSLINGEIPSSLTYGNEAAIPTEIGMPTYQTIQFNEAQNEEEMRINLDLIEKRREPAAIREAKYKKKVERYYNKQVRLVSFRVGDFVYRRNEASRVKN</sequence>
<dbReference type="InterPro" id="IPR041588">
    <property type="entry name" value="Integrase_H2C2"/>
</dbReference>
<dbReference type="InterPro" id="IPR012337">
    <property type="entry name" value="RNaseH-like_sf"/>
</dbReference>
<dbReference type="PANTHER" id="PTHR48475">
    <property type="entry name" value="RIBONUCLEASE H"/>
    <property type="match status" value="1"/>
</dbReference>
<dbReference type="GO" id="GO:0003676">
    <property type="term" value="F:nucleic acid binding"/>
    <property type="evidence" value="ECO:0007669"/>
    <property type="project" value="InterPro"/>
</dbReference>
<protein>
    <recommendedName>
        <fullName evidence="1">Integrase zinc-binding domain-containing protein</fullName>
    </recommendedName>
</protein>
<dbReference type="SUPFAM" id="SSF53098">
    <property type="entry name" value="Ribonuclease H-like"/>
    <property type="match status" value="1"/>
</dbReference>
<dbReference type="Gene3D" id="1.10.340.70">
    <property type="match status" value="1"/>
</dbReference>
<dbReference type="Gene3D" id="3.30.420.10">
    <property type="entry name" value="Ribonuclease H-like superfamily/Ribonuclease H"/>
    <property type="match status" value="1"/>
</dbReference>
<name>A0A699HMI4_TANCI</name>